<comment type="similarity">
    <text evidence="2">Belongs to the HAD-like hydrolase superfamily. PHOSPHO family.</text>
</comment>
<evidence type="ECO:0000256" key="8">
    <source>
        <dbReference type="PIRSR" id="PIRSR031051-3"/>
    </source>
</evidence>
<dbReference type="GO" id="GO:0046872">
    <property type="term" value="F:metal ion binding"/>
    <property type="evidence" value="ECO:0007669"/>
    <property type="project" value="UniProtKB-KW"/>
</dbReference>
<dbReference type="AlphaFoldDB" id="A0ABD2NY02"/>
<evidence type="ECO:0000256" key="3">
    <source>
        <dbReference type="ARBA" id="ARBA00022723"/>
    </source>
</evidence>
<feature type="binding site" evidence="7">
    <location>
        <position position="19"/>
    </location>
    <ligand>
        <name>substrate</name>
    </ligand>
</feature>
<dbReference type="PIRSF" id="PIRSF031051">
    <property type="entry name" value="PyrdxlP_Pase_PHOSPHO2"/>
    <property type="match status" value="1"/>
</dbReference>
<comment type="cofactor">
    <cofactor evidence="1 8">
        <name>Mg(2+)</name>
        <dbReference type="ChEBI" id="CHEBI:18420"/>
    </cofactor>
</comment>
<evidence type="ECO:0000256" key="5">
    <source>
        <dbReference type="ARBA" id="ARBA00022842"/>
    </source>
</evidence>
<feature type="active site" description="Proton donor" evidence="6">
    <location>
        <position position="10"/>
    </location>
</feature>
<evidence type="ECO:0000256" key="6">
    <source>
        <dbReference type="PIRSR" id="PIRSR031051-1"/>
    </source>
</evidence>
<evidence type="ECO:0000256" key="4">
    <source>
        <dbReference type="ARBA" id="ARBA00022801"/>
    </source>
</evidence>
<keyword evidence="3 8" id="KW-0479">Metal-binding</keyword>
<sequence length="247" mass="28078">MKGLAVFDFDHTIIEDNTDTAVAALIPGEIPPKLKELHRKDGWTAFMQGVFDILHANNITKETITDVITKLKPINGMTTLIKELATNLNHDVIIISDSNSYFIESWLKNCNLKEYVLKVFTNPGDFVDGALKIQMYHLQDSCDLSTKNLCKGQILEDFIKSQKGKDIEYDRVIYSGDGSNDFCPILRLNPCDCAFVRDNYKCLDLVRKSENQEIKDKHGNPLIVKAKVYVWKNGYDILEDLKALQES</sequence>
<gene>
    <name evidence="9" type="ORF">HHI36_006741</name>
</gene>
<feature type="binding site" evidence="7">
    <location>
        <position position="97"/>
    </location>
    <ligand>
        <name>substrate</name>
    </ligand>
</feature>
<evidence type="ECO:0008006" key="11">
    <source>
        <dbReference type="Google" id="ProtNLM"/>
    </source>
</evidence>
<keyword evidence="5 8" id="KW-0460">Magnesium</keyword>
<accession>A0ABD2NY02</accession>
<organism evidence="9 10">
    <name type="scientific">Cryptolaemus montrouzieri</name>
    <dbReference type="NCBI Taxonomy" id="559131"/>
    <lineage>
        <taxon>Eukaryota</taxon>
        <taxon>Metazoa</taxon>
        <taxon>Ecdysozoa</taxon>
        <taxon>Arthropoda</taxon>
        <taxon>Hexapoda</taxon>
        <taxon>Insecta</taxon>
        <taxon>Pterygota</taxon>
        <taxon>Neoptera</taxon>
        <taxon>Endopterygota</taxon>
        <taxon>Coleoptera</taxon>
        <taxon>Polyphaga</taxon>
        <taxon>Cucujiformia</taxon>
        <taxon>Coccinelloidea</taxon>
        <taxon>Coccinellidae</taxon>
        <taxon>Scymninae</taxon>
        <taxon>Scymnini</taxon>
        <taxon>Cryptolaemus</taxon>
    </lineage>
</organism>
<comment type="caution">
    <text evidence="9">The sequence shown here is derived from an EMBL/GenBank/DDBJ whole genome shotgun (WGS) entry which is preliminary data.</text>
</comment>
<dbReference type="InterPro" id="IPR023214">
    <property type="entry name" value="HAD_sf"/>
</dbReference>
<keyword evidence="10" id="KW-1185">Reference proteome</keyword>
<dbReference type="PANTHER" id="PTHR20889:SF12">
    <property type="entry name" value="LP01149P"/>
    <property type="match status" value="1"/>
</dbReference>
<evidence type="ECO:0000313" key="10">
    <source>
        <dbReference type="Proteomes" id="UP001516400"/>
    </source>
</evidence>
<dbReference type="InterPro" id="IPR016965">
    <property type="entry name" value="Pase_PHOSPHO-typ"/>
</dbReference>
<evidence type="ECO:0000256" key="1">
    <source>
        <dbReference type="ARBA" id="ARBA00001946"/>
    </source>
</evidence>
<feature type="binding site" evidence="8">
    <location>
        <position position="177"/>
    </location>
    <ligand>
        <name>Mg(2+)</name>
        <dbReference type="ChEBI" id="CHEBI:18420"/>
    </ligand>
</feature>
<protein>
    <recommendedName>
        <fullName evidence="11">Pyridoxal phosphate phosphatase PHOSPHO2</fullName>
    </recommendedName>
</protein>
<dbReference type="Proteomes" id="UP001516400">
    <property type="component" value="Unassembled WGS sequence"/>
</dbReference>
<dbReference type="NCBIfam" id="TIGR01488">
    <property type="entry name" value="HAD-SF-IB"/>
    <property type="match status" value="1"/>
</dbReference>
<dbReference type="InterPro" id="IPR036412">
    <property type="entry name" value="HAD-like_sf"/>
</dbReference>
<proteinExistence type="inferred from homology"/>
<dbReference type="NCBIfam" id="TIGR01489">
    <property type="entry name" value="DKMTPPase-SF"/>
    <property type="match status" value="1"/>
</dbReference>
<dbReference type="SUPFAM" id="SSF56784">
    <property type="entry name" value="HAD-like"/>
    <property type="match status" value="1"/>
</dbReference>
<evidence type="ECO:0000256" key="7">
    <source>
        <dbReference type="PIRSR" id="PIRSR031051-2"/>
    </source>
</evidence>
<dbReference type="PANTHER" id="PTHR20889">
    <property type="entry name" value="PHOSPHATASE, ORPHAN 1, 2"/>
    <property type="match status" value="1"/>
</dbReference>
<evidence type="ECO:0000256" key="2">
    <source>
        <dbReference type="ARBA" id="ARBA00008541"/>
    </source>
</evidence>
<dbReference type="InterPro" id="IPR006384">
    <property type="entry name" value="HAD_hydro_PyrdxlP_Pase-like"/>
</dbReference>
<feature type="active site" description="Nucleophile" evidence="6">
    <location>
        <position position="8"/>
    </location>
</feature>
<feature type="binding site" evidence="8">
    <location>
        <position position="8"/>
    </location>
    <ligand>
        <name>Mg(2+)</name>
        <dbReference type="ChEBI" id="CHEBI:18420"/>
    </ligand>
</feature>
<dbReference type="Gene3D" id="3.40.50.1000">
    <property type="entry name" value="HAD superfamily/HAD-like"/>
    <property type="match status" value="1"/>
</dbReference>
<evidence type="ECO:0000313" key="9">
    <source>
        <dbReference type="EMBL" id="KAL3283603.1"/>
    </source>
</evidence>
<dbReference type="Pfam" id="PF06888">
    <property type="entry name" value="Put_Phosphatase"/>
    <property type="match status" value="1"/>
</dbReference>
<keyword evidence="4" id="KW-0378">Hydrolase</keyword>
<dbReference type="GO" id="GO:0016787">
    <property type="term" value="F:hydrolase activity"/>
    <property type="evidence" value="ECO:0007669"/>
    <property type="project" value="UniProtKB-KW"/>
</dbReference>
<reference evidence="9 10" key="1">
    <citation type="journal article" date="2021" name="BMC Biol.">
        <title>Horizontally acquired antibacterial genes associated with adaptive radiation of ladybird beetles.</title>
        <authorList>
            <person name="Li H.S."/>
            <person name="Tang X.F."/>
            <person name="Huang Y.H."/>
            <person name="Xu Z.Y."/>
            <person name="Chen M.L."/>
            <person name="Du X.Y."/>
            <person name="Qiu B.Y."/>
            <person name="Chen P.T."/>
            <person name="Zhang W."/>
            <person name="Slipinski A."/>
            <person name="Escalona H.E."/>
            <person name="Waterhouse R.M."/>
            <person name="Zwick A."/>
            <person name="Pang H."/>
        </authorList>
    </citation>
    <scope>NUCLEOTIDE SEQUENCE [LARGE SCALE GENOMIC DNA]</scope>
    <source>
        <strain evidence="9">SYSU2018</strain>
    </source>
</reference>
<name>A0ABD2NY02_9CUCU</name>
<dbReference type="EMBL" id="JABFTP020000144">
    <property type="protein sequence ID" value="KAL3283603.1"/>
    <property type="molecule type" value="Genomic_DNA"/>
</dbReference>
<feature type="binding site" evidence="8">
    <location>
        <position position="10"/>
    </location>
    <ligand>
        <name>Mg(2+)</name>
        <dbReference type="ChEBI" id="CHEBI:18420"/>
    </ligand>
</feature>